<dbReference type="EMBL" id="JH993147">
    <property type="protein sequence ID" value="EKX33292.1"/>
    <property type="molecule type" value="Genomic_DNA"/>
</dbReference>
<reference evidence="3" key="2">
    <citation type="submission" date="2012-11" db="EMBL/GenBank/DDBJ databases">
        <authorList>
            <person name="Kuo A."/>
            <person name="Curtis B.A."/>
            <person name="Tanifuji G."/>
            <person name="Burki F."/>
            <person name="Gruber A."/>
            <person name="Irimia M."/>
            <person name="Maruyama S."/>
            <person name="Arias M.C."/>
            <person name="Ball S.G."/>
            <person name="Gile G.H."/>
            <person name="Hirakawa Y."/>
            <person name="Hopkins J.F."/>
            <person name="Rensing S.A."/>
            <person name="Schmutz J."/>
            <person name="Symeonidi A."/>
            <person name="Elias M."/>
            <person name="Eveleigh R.J."/>
            <person name="Herman E.K."/>
            <person name="Klute M.J."/>
            <person name="Nakayama T."/>
            <person name="Obornik M."/>
            <person name="Reyes-Prieto A."/>
            <person name="Armbrust E.V."/>
            <person name="Aves S.J."/>
            <person name="Beiko R.G."/>
            <person name="Coutinho P."/>
            <person name="Dacks J.B."/>
            <person name="Durnford D.G."/>
            <person name="Fast N.M."/>
            <person name="Green B.R."/>
            <person name="Grisdale C."/>
            <person name="Hempe F."/>
            <person name="Henrissat B."/>
            <person name="Hoppner M.P."/>
            <person name="Ishida K.-I."/>
            <person name="Kim E."/>
            <person name="Koreny L."/>
            <person name="Kroth P.G."/>
            <person name="Liu Y."/>
            <person name="Malik S.-B."/>
            <person name="Maier U.G."/>
            <person name="McRose D."/>
            <person name="Mock T."/>
            <person name="Neilson J.A."/>
            <person name="Onodera N.T."/>
            <person name="Poole A.M."/>
            <person name="Pritham E.J."/>
            <person name="Richards T.A."/>
            <person name="Rocap G."/>
            <person name="Roy S.W."/>
            <person name="Sarai C."/>
            <person name="Schaack S."/>
            <person name="Shirato S."/>
            <person name="Slamovits C.H."/>
            <person name="Spencer D.F."/>
            <person name="Suzuki S."/>
            <person name="Worden A.Z."/>
            <person name="Zauner S."/>
            <person name="Barry K."/>
            <person name="Bell C."/>
            <person name="Bharti A.K."/>
            <person name="Crow J.A."/>
            <person name="Grimwood J."/>
            <person name="Kramer R."/>
            <person name="Lindquist E."/>
            <person name="Lucas S."/>
            <person name="Salamov A."/>
            <person name="McFadden G.I."/>
            <person name="Lane C.E."/>
            <person name="Keeling P.J."/>
            <person name="Gray M.W."/>
            <person name="Grigoriev I.V."/>
            <person name="Archibald J.M."/>
        </authorList>
    </citation>
    <scope>NUCLEOTIDE SEQUENCE</scope>
    <source>
        <strain evidence="3">CCMP2712</strain>
    </source>
</reference>
<sequence>RKFHPSTIRWPLIHQFFSLHPDKYKRVLMADVRDTAFQGDPFEILKDSSSSFLAFTGVQDRTIGQCGWNGGWVRDCFGPEMFSRLSSKPIICSGISMGTMDAVKSYLQAMSEHIMKQEFAACERNGVDQGVHNVLVHTDKIPHLRVNRQDDGLVANMQAHVMKFRSGKVYNVNNELARVVHQYDRDLELQRSLLDSYVDFEWHKE</sequence>
<feature type="non-terminal residue" evidence="1">
    <location>
        <position position="1"/>
    </location>
</feature>
<dbReference type="GeneID" id="17290031"/>
<dbReference type="OMA" id="VEVTRCQ"/>
<proteinExistence type="predicted"/>
<evidence type="ECO:0000313" key="3">
    <source>
        <dbReference type="Proteomes" id="UP000011087"/>
    </source>
</evidence>
<keyword evidence="3" id="KW-1185">Reference proteome</keyword>
<dbReference type="PaxDb" id="55529-EKX33292"/>
<evidence type="ECO:0000313" key="2">
    <source>
        <dbReference type="EnsemblProtists" id="EKX33292"/>
    </source>
</evidence>
<feature type="non-terminal residue" evidence="1">
    <location>
        <position position="205"/>
    </location>
</feature>
<evidence type="ECO:0000313" key="1">
    <source>
        <dbReference type="EMBL" id="EKX33292.1"/>
    </source>
</evidence>
<dbReference type="EnsemblProtists" id="EKX33292">
    <property type="protein sequence ID" value="EKX33292"/>
    <property type="gene ID" value="GUITHDRAFT_51279"/>
</dbReference>
<dbReference type="KEGG" id="gtt:GUITHDRAFT_51279"/>
<dbReference type="RefSeq" id="XP_005820272.1">
    <property type="nucleotide sequence ID" value="XM_005820215.1"/>
</dbReference>
<reference evidence="2" key="3">
    <citation type="submission" date="2016-03" db="UniProtKB">
        <authorList>
            <consortium name="EnsemblProtists"/>
        </authorList>
    </citation>
    <scope>IDENTIFICATION</scope>
</reference>
<dbReference type="Proteomes" id="UP000011087">
    <property type="component" value="Unassembled WGS sequence"/>
</dbReference>
<protein>
    <submittedName>
        <fullName evidence="1 2">Uncharacterized protein</fullName>
    </submittedName>
</protein>
<dbReference type="HOGENOM" id="CLU_1340646_0_0_1"/>
<name>L1IB57_GUITC</name>
<gene>
    <name evidence="1" type="ORF">GUITHDRAFT_51279</name>
</gene>
<dbReference type="OrthoDB" id="413746at2759"/>
<accession>L1IB57</accession>
<dbReference type="eggNOG" id="ENOG502S6N3">
    <property type="taxonomic scope" value="Eukaryota"/>
</dbReference>
<dbReference type="AlphaFoldDB" id="L1IB57"/>
<organism evidence="1">
    <name type="scientific">Guillardia theta (strain CCMP2712)</name>
    <name type="common">Cryptophyte</name>
    <dbReference type="NCBI Taxonomy" id="905079"/>
    <lineage>
        <taxon>Eukaryota</taxon>
        <taxon>Cryptophyceae</taxon>
        <taxon>Pyrenomonadales</taxon>
        <taxon>Geminigeraceae</taxon>
        <taxon>Guillardia</taxon>
    </lineage>
</organism>
<reference evidence="1 3" key="1">
    <citation type="journal article" date="2012" name="Nature">
        <title>Algal genomes reveal evolutionary mosaicism and the fate of nucleomorphs.</title>
        <authorList>
            <consortium name="DOE Joint Genome Institute"/>
            <person name="Curtis B.A."/>
            <person name="Tanifuji G."/>
            <person name="Burki F."/>
            <person name="Gruber A."/>
            <person name="Irimia M."/>
            <person name="Maruyama S."/>
            <person name="Arias M.C."/>
            <person name="Ball S.G."/>
            <person name="Gile G.H."/>
            <person name="Hirakawa Y."/>
            <person name="Hopkins J.F."/>
            <person name="Kuo A."/>
            <person name="Rensing S.A."/>
            <person name="Schmutz J."/>
            <person name="Symeonidi A."/>
            <person name="Elias M."/>
            <person name="Eveleigh R.J."/>
            <person name="Herman E.K."/>
            <person name="Klute M.J."/>
            <person name="Nakayama T."/>
            <person name="Obornik M."/>
            <person name="Reyes-Prieto A."/>
            <person name="Armbrust E.V."/>
            <person name="Aves S.J."/>
            <person name="Beiko R.G."/>
            <person name="Coutinho P."/>
            <person name="Dacks J.B."/>
            <person name="Durnford D.G."/>
            <person name="Fast N.M."/>
            <person name="Green B.R."/>
            <person name="Grisdale C.J."/>
            <person name="Hempel F."/>
            <person name="Henrissat B."/>
            <person name="Hoppner M.P."/>
            <person name="Ishida K."/>
            <person name="Kim E."/>
            <person name="Koreny L."/>
            <person name="Kroth P.G."/>
            <person name="Liu Y."/>
            <person name="Malik S.B."/>
            <person name="Maier U.G."/>
            <person name="McRose D."/>
            <person name="Mock T."/>
            <person name="Neilson J.A."/>
            <person name="Onodera N.T."/>
            <person name="Poole A.M."/>
            <person name="Pritham E.J."/>
            <person name="Richards T.A."/>
            <person name="Rocap G."/>
            <person name="Roy S.W."/>
            <person name="Sarai C."/>
            <person name="Schaack S."/>
            <person name="Shirato S."/>
            <person name="Slamovits C.H."/>
            <person name="Spencer D.F."/>
            <person name="Suzuki S."/>
            <person name="Worden A.Z."/>
            <person name="Zauner S."/>
            <person name="Barry K."/>
            <person name="Bell C."/>
            <person name="Bharti A.K."/>
            <person name="Crow J.A."/>
            <person name="Grimwood J."/>
            <person name="Kramer R."/>
            <person name="Lindquist E."/>
            <person name="Lucas S."/>
            <person name="Salamov A."/>
            <person name="McFadden G.I."/>
            <person name="Lane C.E."/>
            <person name="Keeling P.J."/>
            <person name="Gray M.W."/>
            <person name="Grigoriev I.V."/>
            <person name="Archibald J.M."/>
        </authorList>
    </citation>
    <scope>NUCLEOTIDE SEQUENCE</scope>
    <source>
        <strain evidence="1 3">CCMP2712</strain>
    </source>
</reference>